<evidence type="ECO:0000313" key="1">
    <source>
        <dbReference type="EMBL" id="ANJ65227.1"/>
    </source>
</evidence>
<sequence length="229" mass="25465">MLSKDVVVRALPANLKGAVTDQMVDLLNNITTDQIIAEQVRDNFVAYSGVMKDGKFKIEDYIRAVTYVSYKLMGDSNQDAYFKTFPDRYQNMLAKGTSDKDMRAYVSMYAKGKLVNLIMEQSLVPTWVLNQDIHQKAINTQALIMNDPNVCSRDRVAAANSILTHLGRPKEVGPLLNIDMRPQSGINELQDLLGKMAVQQRDLIGSGVSIKEIAATKIIEGEAVHDDNS</sequence>
<name>A0A191ZCW4_9CAUD</name>
<proteinExistence type="predicted"/>
<reference evidence="1 2" key="1">
    <citation type="submission" date="2017-06" db="EMBL/GenBank/DDBJ databases">
        <authorList>
            <person name="Kim H.J."/>
            <person name="Triplett B.A."/>
        </authorList>
    </citation>
    <scope>NUCLEOTIDE SEQUENCE [LARGE SCALE GENOMIC DNA]</scope>
</reference>
<protein>
    <submittedName>
        <fullName evidence="1">Uncharacterized protein</fullName>
    </submittedName>
</protein>
<evidence type="ECO:0000313" key="2">
    <source>
        <dbReference type="Proteomes" id="UP000229077"/>
    </source>
</evidence>
<organism evidence="1 2">
    <name type="scientific">Erwinia phage vB_EamP_Rexella</name>
    <dbReference type="NCBI Taxonomy" id="1852642"/>
    <lineage>
        <taxon>Viruses</taxon>
        <taxon>Duplodnaviria</taxon>
        <taxon>Heunggongvirae</taxon>
        <taxon>Uroviricota</taxon>
        <taxon>Caudoviricetes</taxon>
        <taxon>Schitoviridae</taxon>
        <taxon>Erskinevirinae</taxon>
        <taxon>Johnsonvirus</taxon>
        <taxon>Johnsonvirus frozen</taxon>
    </lineage>
</organism>
<dbReference type="Proteomes" id="UP000229077">
    <property type="component" value="Segment"/>
</dbReference>
<accession>A0A191ZCW4</accession>
<gene>
    <name evidence="1" type="ORF">REXELLA_97</name>
</gene>
<dbReference type="EMBL" id="KX098390">
    <property type="protein sequence ID" value="ANJ65227.1"/>
    <property type="molecule type" value="Genomic_DNA"/>
</dbReference>